<dbReference type="InterPro" id="IPR011625">
    <property type="entry name" value="A2M_N_BRD"/>
</dbReference>
<dbReference type="InterPro" id="IPR037066">
    <property type="entry name" value="Plug_dom_sf"/>
</dbReference>
<feature type="signal peptide" evidence="2">
    <location>
        <begin position="1"/>
        <end position="17"/>
    </location>
</feature>
<dbReference type="Pfam" id="PF07703">
    <property type="entry name" value="A2M_BRD"/>
    <property type="match status" value="1"/>
</dbReference>
<dbReference type="SUPFAM" id="SSF48239">
    <property type="entry name" value="Terpenoid cyclases/Protein prenyltransferases"/>
    <property type="match status" value="1"/>
</dbReference>
<dbReference type="EMBL" id="UFXS01000001">
    <property type="protein sequence ID" value="STD54288.1"/>
    <property type="molecule type" value="Genomic_DNA"/>
</dbReference>
<evidence type="ECO:0000256" key="2">
    <source>
        <dbReference type="SAM" id="SignalP"/>
    </source>
</evidence>
<reference evidence="5 6" key="1">
    <citation type="submission" date="2018-06" db="EMBL/GenBank/DDBJ databases">
        <authorList>
            <consortium name="Pathogen Informatics"/>
            <person name="Doyle S."/>
        </authorList>
    </citation>
    <scope>NUCLEOTIDE SEQUENCE [LARGE SCALE GENOMIC DNA]</scope>
    <source>
        <strain evidence="5 6">NCTC13456</strain>
    </source>
</reference>
<dbReference type="Pfam" id="PF07715">
    <property type="entry name" value="Plug"/>
    <property type="match status" value="1"/>
</dbReference>
<dbReference type="InterPro" id="IPR001599">
    <property type="entry name" value="Macroglobln_a2"/>
</dbReference>
<feature type="domain" description="Alpha-2-macroglobulin bait region" evidence="3">
    <location>
        <begin position="926"/>
        <end position="1068"/>
    </location>
</feature>
<dbReference type="InterPro" id="IPR012910">
    <property type="entry name" value="Plug_dom"/>
</dbReference>
<dbReference type="Pfam" id="PF00207">
    <property type="entry name" value="A2M"/>
    <property type="match status" value="1"/>
</dbReference>
<evidence type="ECO:0000259" key="3">
    <source>
        <dbReference type="SMART" id="SM01359"/>
    </source>
</evidence>
<gene>
    <name evidence="5" type="ORF">NCTC13456_00934</name>
</gene>
<dbReference type="InterPro" id="IPR008930">
    <property type="entry name" value="Terpenoid_cyclase/PrenylTrfase"/>
</dbReference>
<accession>A0A376G3S0</accession>
<dbReference type="Gene3D" id="2.60.40.1930">
    <property type="match status" value="1"/>
</dbReference>
<protein>
    <submittedName>
        <fullName evidence="5">Outer membrane cobalamin receptor protein</fullName>
    </submittedName>
</protein>
<dbReference type="InterPro" id="IPR002890">
    <property type="entry name" value="MG2"/>
</dbReference>
<dbReference type="Proteomes" id="UP000254737">
    <property type="component" value="Unassembled WGS sequence"/>
</dbReference>
<dbReference type="STRING" id="343874.GCA_000805695_00854"/>
<dbReference type="RefSeq" id="WP_181816278.1">
    <property type="nucleotide sequence ID" value="NZ_UFXS01000001.1"/>
</dbReference>
<dbReference type="PANTHER" id="PTHR40094">
    <property type="entry name" value="ALPHA-2-MACROGLOBULIN HOMOLOG"/>
    <property type="match status" value="1"/>
</dbReference>
<organism evidence="5 6">
    <name type="scientific">Empedobacter falsenii</name>
    <dbReference type="NCBI Taxonomy" id="343874"/>
    <lineage>
        <taxon>Bacteria</taxon>
        <taxon>Pseudomonadati</taxon>
        <taxon>Bacteroidota</taxon>
        <taxon>Flavobacteriia</taxon>
        <taxon>Flavobacteriales</taxon>
        <taxon>Weeksellaceae</taxon>
        <taxon>Empedobacter</taxon>
    </lineage>
</organism>
<keyword evidence="5" id="KW-0675">Receptor</keyword>
<feature type="chain" id="PRO_5016870052" evidence="2">
    <location>
        <begin position="18"/>
        <end position="1998"/>
    </location>
</feature>
<dbReference type="Pfam" id="PF01835">
    <property type="entry name" value="MG2"/>
    <property type="match status" value="1"/>
</dbReference>
<dbReference type="Gene3D" id="1.50.10.20">
    <property type="match status" value="1"/>
</dbReference>
<evidence type="ECO:0000256" key="1">
    <source>
        <dbReference type="ARBA" id="ARBA00010556"/>
    </source>
</evidence>
<sequence>MKFKLLLFILLSTFTFGQNYNFKNSFDSIKVNQSKLKYTRVAYYIGEIKSNALKENKRPEYLFATIKEFENQSKQHTKREDIVNKISPLIEKEIAKSKPIDRAFLNFYYANLLFENINVESSTKSDLSTNFVDWTFEKRFKMIDSLLSESIRNKELLMNEPTENWKIILDSDYINQALDKEAKKSVYHYNQFTLIPTLYHLLGNLYMNGINQLYQSNHYIQKDKFEQIANKVKPILFELNQLNEKKNYKEASSYQFYKNINYLADFDKLKNELNKKPADFNAQILFYQLKEAYSIHPDADKTVKQLNEVIQLYPQSIWTKNLVEFRNDISAPNLDIQYTESYPSNEYIPINVIHKKVNELYIRVYKKKYSPKQDEIYTKYDSLTKSYHLDEELVYSEKVKLKEFKDYDHHKVLYKLNPLTNGYYEVFISNNENFIDDYYFNIVKNTTIQVSDYFISAFETEELENGYKYRGQIINRKNGLPLANKAIKLYGEANKKAFHKVKSVQTNANGEFTYKSNDDSDKREDLDNLYLYIPSTKDFFDLSNNNINEIYDYSDNESDIETDATLLLDRKIYRPNQDVFFKAILHERNAVEGKVLPKVDLIAFLKNANKETIDSLALTTNDFGSINGKFKLPAETLNGNFRIEIRSSNSNNKKSINSISFNVEEYKRPTFRVVLEKNKETLQIGDKATFKGYVESLSGARINDASIQYYFERNYGSINEESDTIKTDQNGEFVIEKLLTGKEDIENITLDVTAVLQTGETQNTSTNYYYGKNIFEIKIISDEIFINKDWNKINLETKNLNDVFVPMKGKVSIYKLQEPKGIYGSNYLSFDSDYDLLTQQEKQAYFGKYNLDKKNSKNWNKETIVQQTDFDTTLEKTIAINHPEKLQKGYYLVEAISLNKNDTVISSRIIKIAEDISYHFSYKEFLAVSTEKTAYTIGDTYNLFFDTDFKEDGVVYIYTQDQNKFIKSEKLNFKNGKATYSVKVTKDMIMNKFRIDYLFIRNNQYQSAFVTIPTEEKNHQLIVKTEVFRDKIQPNQQETWSLKISSPSNKKVDAEVLTTMYDASLDQFRSNNYFDAINWNFNSYYPFSSYKITENFYDFASFGSLYSPKNIQPIEFTFPQIKTSLFRSFNAADIDEIISKSSLSYIVNQEESEDYLYALSGKLNGLDLAEVVTTGYGQTGASKNMIIRGVGSINSQQEALVIINGEVKKMTDINADDIGEITVLKNNEATALYGSRGANGVIIIQTKNKNSEEKQIDLSKIKVRTNLNETAFFYPSLRTDSEGNVSFDFTTPEALTEWKLLVFAHDKELNSGDGTFITKTQKDLMVSPHLPRYFRENDEMILSTQIQNISDKNLNGIAKIELINPKNNQIITSDFAVQNETQNFDVNAKQTSMIEWKIKVPENYEDVIVKIVAGTELFSDGEQQVLSVLSNKITLAESQSIVVLPNETKEIKLDISKNQFQSFKFVIETNPLFSVLSSLQQLAIYPYDCSEQTTSKWFAYKMLEILQQKYPDIAEYFKTINQKNVPKTALEYEISTKPTSWNNKVKTQEEIIVEIAKTMEEKYIEKQLTILENKLVKMQFKDGSFPWFVGGKTNVAITKQNLIYIGRLIKFYPENVSNELKQSFRKGLDYLIDYNLNLKKNNPKKQYDLTEFVDLMYIEQFYPSTNKKLEEVVKMYENDWKSIEKIAGKNELESRAKSAIVANYLNAKSFGATIIKSIESEMIIDKVNGNHWNADENQYLTNSISTQSLIIEAFKTYKIETKSLVQWILHRYKQDTWQSTLSSNYALHSIISTSDFNKNTNKVLIEGIDSNKINQLFGQNIFETSNLKELPKSIKITNNFSEILNGSIVTYKSVPMNEIKADQSKLRVEKTLLVKEKDKWIPLNRKLKLGETVRIHITLIADESVSFVQLKDYRATGFEPIFVPSGYIWNRNAPYYFETNDEETNFFIDYLPKGKHEFEYDVKANLQGKFNNGITQVESMYNNNFRTHTDNRIVEIEK</sequence>
<feature type="domain" description="Alpha-2-macroglobulin" evidence="4">
    <location>
        <begin position="1270"/>
        <end position="1360"/>
    </location>
</feature>
<dbReference type="SMART" id="SM01359">
    <property type="entry name" value="A2M_N_2"/>
    <property type="match status" value="1"/>
</dbReference>
<dbReference type="Gene3D" id="2.170.130.10">
    <property type="entry name" value="TonB-dependent receptor, plug domain"/>
    <property type="match status" value="1"/>
</dbReference>
<dbReference type="NCBIfam" id="TIGR04057">
    <property type="entry name" value="SusC_RagA_signa"/>
    <property type="match status" value="1"/>
</dbReference>
<dbReference type="SMART" id="SM01360">
    <property type="entry name" value="A2M"/>
    <property type="match status" value="1"/>
</dbReference>
<dbReference type="Pfam" id="PF17973">
    <property type="entry name" value="bMG10"/>
    <property type="match status" value="1"/>
</dbReference>
<dbReference type="SUPFAM" id="SSF56935">
    <property type="entry name" value="Porins"/>
    <property type="match status" value="1"/>
</dbReference>
<dbReference type="InterPro" id="IPR051802">
    <property type="entry name" value="YfhM-like"/>
</dbReference>
<dbReference type="PANTHER" id="PTHR40094:SF1">
    <property type="entry name" value="UBIQUITIN DOMAIN-CONTAINING PROTEIN"/>
    <property type="match status" value="1"/>
</dbReference>
<evidence type="ECO:0000259" key="4">
    <source>
        <dbReference type="SMART" id="SM01360"/>
    </source>
</evidence>
<dbReference type="InterPro" id="IPR023997">
    <property type="entry name" value="TonB-dep_OMP_SusC/RagA_CS"/>
</dbReference>
<dbReference type="InterPro" id="IPR041246">
    <property type="entry name" value="Bact_MG10"/>
</dbReference>
<dbReference type="GO" id="GO:0004866">
    <property type="term" value="F:endopeptidase inhibitor activity"/>
    <property type="evidence" value="ECO:0007669"/>
    <property type="project" value="InterPro"/>
</dbReference>
<evidence type="ECO:0000313" key="6">
    <source>
        <dbReference type="Proteomes" id="UP000254737"/>
    </source>
</evidence>
<comment type="similarity">
    <text evidence="1">Belongs to the protease inhibitor I39 (alpha-2-macroglobulin) family. Bacterial alpha-2-macroglobulin subfamily.</text>
</comment>
<evidence type="ECO:0000313" key="5">
    <source>
        <dbReference type="EMBL" id="STD54288.1"/>
    </source>
</evidence>
<keyword evidence="2" id="KW-0732">Signal</keyword>
<name>A0A376G3S0_9FLAO</name>
<proteinExistence type="inferred from homology"/>